<dbReference type="Proteomes" id="UP001148018">
    <property type="component" value="Unassembled WGS sequence"/>
</dbReference>
<feature type="domain" description="C2H2-type" evidence="14">
    <location>
        <begin position="690"/>
        <end position="718"/>
    </location>
</feature>
<dbReference type="GO" id="GO:0005634">
    <property type="term" value="C:nucleus"/>
    <property type="evidence" value="ECO:0007669"/>
    <property type="project" value="UniProtKB-SubCell"/>
</dbReference>
<evidence type="ECO:0000256" key="11">
    <source>
        <dbReference type="ARBA" id="ARBA00023242"/>
    </source>
</evidence>
<evidence type="ECO:0000256" key="2">
    <source>
        <dbReference type="ARBA" id="ARBA00004123"/>
    </source>
</evidence>
<feature type="domain" description="C2H2-type" evidence="14">
    <location>
        <begin position="774"/>
        <end position="801"/>
    </location>
</feature>
<feature type="domain" description="C2H2-type" evidence="14">
    <location>
        <begin position="830"/>
        <end position="855"/>
    </location>
</feature>
<feature type="domain" description="C2H2-type" evidence="14">
    <location>
        <begin position="607"/>
        <end position="634"/>
    </location>
</feature>
<evidence type="ECO:0000256" key="9">
    <source>
        <dbReference type="ARBA" id="ARBA00023125"/>
    </source>
</evidence>
<evidence type="ECO:0000259" key="14">
    <source>
        <dbReference type="PROSITE" id="PS50157"/>
    </source>
</evidence>
<comment type="function">
    <text evidence="1">May be involved in transcriptional regulation.</text>
</comment>
<evidence type="ECO:0000313" key="15">
    <source>
        <dbReference type="EMBL" id="KAJ3608175.1"/>
    </source>
</evidence>
<feature type="domain" description="C2H2-type" evidence="14">
    <location>
        <begin position="718"/>
        <end position="745"/>
    </location>
</feature>
<feature type="compositionally biased region" description="Polar residues" evidence="13">
    <location>
        <begin position="329"/>
        <end position="349"/>
    </location>
</feature>
<evidence type="ECO:0000256" key="13">
    <source>
        <dbReference type="SAM" id="MobiDB-lite"/>
    </source>
</evidence>
<proteinExistence type="inferred from homology"/>
<dbReference type="Pfam" id="PF00096">
    <property type="entry name" value="zf-C2H2"/>
    <property type="match status" value="6"/>
</dbReference>
<dbReference type="PANTHER" id="PTHR24404">
    <property type="entry name" value="ZINC FINGER PROTEIN"/>
    <property type="match status" value="1"/>
</dbReference>
<dbReference type="PANTHER" id="PTHR24404:SF41">
    <property type="entry name" value="ZINC FINGER PROTEIN 613"/>
    <property type="match status" value="1"/>
</dbReference>
<keyword evidence="5" id="KW-0677">Repeat</keyword>
<dbReference type="Gene3D" id="3.30.160.60">
    <property type="entry name" value="Classic Zinc Finger"/>
    <property type="match status" value="11"/>
</dbReference>
<evidence type="ECO:0000256" key="6">
    <source>
        <dbReference type="ARBA" id="ARBA00022771"/>
    </source>
</evidence>
<dbReference type="GO" id="GO:0000978">
    <property type="term" value="F:RNA polymerase II cis-regulatory region sequence-specific DNA binding"/>
    <property type="evidence" value="ECO:0007669"/>
    <property type="project" value="TreeGrafter"/>
</dbReference>
<evidence type="ECO:0000313" key="16">
    <source>
        <dbReference type="Proteomes" id="UP001148018"/>
    </source>
</evidence>
<feature type="region of interest" description="Disordered" evidence="13">
    <location>
        <begin position="319"/>
        <end position="370"/>
    </location>
</feature>
<keyword evidence="6 12" id="KW-0863">Zinc-finger</keyword>
<evidence type="ECO:0000256" key="3">
    <source>
        <dbReference type="ARBA" id="ARBA00006991"/>
    </source>
</evidence>
<protein>
    <recommendedName>
        <fullName evidence="14">C2H2-type domain-containing protein</fullName>
    </recommendedName>
</protein>
<feature type="domain" description="C2H2-type" evidence="14">
    <location>
        <begin position="659"/>
        <end position="686"/>
    </location>
</feature>
<reference evidence="15" key="1">
    <citation type="submission" date="2022-07" db="EMBL/GenBank/DDBJ databases">
        <title>Chromosome-level genome of Muraenolepis orangiensis.</title>
        <authorList>
            <person name="Kim J."/>
        </authorList>
    </citation>
    <scope>NUCLEOTIDE SEQUENCE</scope>
    <source>
        <strain evidence="15">KU_S4_2022</strain>
        <tissue evidence="15">Muscle</tissue>
    </source>
</reference>
<evidence type="ECO:0000256" key="5">
    <source>
        <dbReference type="ARBA" id="ARBA00022737"/>
    </source>
</evidence>
<dbReference type="GO" id="GO:0006357">
    <property type="term" value="P:regulation of transcription by RNA polymerase II"/>
    <property type="evidence" value="ECO:0007669"/>
    <property type="project" value="TreeGrafter"/>
</dbReference>
<name>A0A9Q0EIW0_9TELE</name>
<dbReference type="SUPFAM" id="SSF57667">
    <property type="entry name" value="beta-beta-alpha zinc fingers"/>
    <property type="match status" value="7"/>
</dbReference>
<evidence type="ECO:0000256" key="8">
    <source>
        <dbReference type="ARBA" id="ARBA00023015"/>
    </source>
</evidence>
<feature type="domain" description="C2H2-type" evidence="14">
    <location>
        <begin position="746"/>
        <end position="773"/>
    </location>
</feature>
<dbReference type="SMART" id="SM00355">
    <property type="entry name" value="ZnF_C2H2"/>
    <property type="match status" value="13"/>
</dbReference>
<dbReference type="OrthoDB" id="6077919at2759"/>
<dbReference type="FunFam" id="3.30.160.60:FF:000290">
    <property type="entry name" value="Zinc finger protein 697 isoform X1"/>
    <property type="match status" value="1"/>
</dbReference>
<evidence type="ECO:0000256" key="12">
    <source>
        <dbReference type="PROSITE-ProRule" id="PRU00042"/>
    </source>
</evidence>
<keyword evidence="9" id="KW-0238">DNA-binding</keyword>
<keyword evidence="8" id="KW-0805">Transcription regulation</keyword>
<dbReference type="GO" id="GO:0008270">
    <property type="term" value="F:zinc ion binding"/>
    <property type="evidence" value="ECO:0007669"/>
    <property type="project" value="UniProtKB-KW"/>
</dbReference>
<feature type="domain" description="C2H2-type" evidence="14">
    <location>
        <begin position="553"/>
        <end position="575"/>
    </location>
</feature>
<dbReference type="EMBL" id="JANIIK010000040">
    <property type="protein sequence ID" value="KAJ3608175.1"/>
    <property type="molecule type" value="Genomic_DNA"/>
</dbReference>
<evidence type="ECO:0000256" key="4">
    <source>
        <dbReference type="ARBA" id="ARBA00022723"/>
    </source>
</evidence>
<organism evidence="15 16">
    <name type="scientific">Muraenolepis orangiensis</name>
    <name type="common">Patagonian moray cod</name>
    <dbReference type="NCBI Taxonomy" id="630683"/>
    <lineage>
        <taxon>Eukaryota</taxon>
        <taxon>Metazoa</taxon>
        <taxon>Chordata</taxon>
        <taxon>Craniata</taxon>
        <taxon>Vertebrata</taxon>
        <taxon>Euteleostomi</taxon>
        <taxon>Actinopterygii</taxon>
        <taxon>Neopterygii</taxon>
        <taxon>Teleostei</taxon>
        <taxon>Neoteleostei</taxon>
        <taxon>Acanthomorphata</taxon>
        <taxon>Zeiogadaria</taxon>
        <taxon>Gadariae</taxon>
        <taxon>Gadiformes</taxon>
        <taxon>Muraenolepidoidei</taxon>
        <taxon>Muraenolepididae</taxon>
        <taxon>Muraenolepis</taxon>
    </lineage>
</organism>
<evidence type="ECO:0000256" key="7">
    <source>
        <dbReference type="ARBA" id="ARBA00022833"/>
    </source>
</evidence>
<feature type="domain" description="C2H2-type" evidence="14">
    <location>
        <begin position="285"/>
        <end position="309"/>
    </location>
</feature>
<keyword evidence="10" id="KW-0804">Transcription</keyword>
<gene>
    <name evidence="15" type="ORF">NHX12_025225</name>
</gene>
<evidence type="ECO:0000256" key="1">
    <source>
        <dbReference type="ARBA" id="ARBA00003767"/>
    </source>
</evidence>
<keyword evidence="11" id="KW-0539">Nucleus</keyword>
<dbReference type="FunFam" id="3.30.160.60:FF:000060">
    <property type="entry name" value="zinc finger protein 436"/>
    <property type="match status" value="1"/>
</dbReference>
<feature type="domain" description="C2H2-type" evidence="14">
    <location>
        <begin position="802"/>
        <end position="829"/>
    </location>
</feature>
<dbReference type="PROSITE" id="PS00028">
    <property type="entry name" value="ZINC_FINGER_C2H2_1"/>
    <property type="match status" value="12"/>
</dbReference>
<dbReference type="FunFam" id="3.30.160.60:FF:000446">
    <property type="entry name" value="Zinc finger protein"/>
    <property type="match status" value="1"/>
</dbReference>
<sequence length="855" mass="94659">MLSCFYFVDIPDVCLPVGDGVCTTAPPLHSTETILIQEETLLKANMLDYFCSDYMDTSGRERTVEMSTAESASVGFDTKDKISGADGQPGKVNSRKDVACNIQKTAPSHRLNVELDSCAVELPLGCNIEVPECMGHTDTAQPPEEDTPPPVTTGEDEQVKLSVKMDGYSTSEGQSCAGINMEKENKNQHLRNTCKSDVAPALILAIVGAPSPTPTNEETPAPSDLAIRPARKNRGLKMKRFLTIAAKTVSKDLLASKTCRTCGKTYSRSSDMRRHQRTHTGERLFRCPRCKKYFQFRHDLRRHISSSCHVAGLQSGVESPQALEDQTARDQSQSCTSSAQPTEMSNQVKTAPCPRGTGHSDSQGTRSLRSLEECSSLGKEIPLAAVQTPTQPNQAVVEGRLESTLLQVDIEDGCQGKQNQPLQGSTPAAESAMPIVDILLEAASFEGRTDEEPQLIKTTDAKEINSPVCLSVVKETPRSHQRAPLHSPPLACPNCEVKFKSKSALKRHMVKSCKVEKMALEEADAAIQRFKTQKENRMGRKCTGESKEADSTFHCAECDMSFPDTTRLVAHNVIHKPRPCTMCDQTFNGVLEVNQHYIDVHHFLGPFPCALCDRVFPGLKGLIRHERVHTSELPLQSPKCPKASGLKLHDRTPTKEALFLCWDCGKGCRSNGALRIHRLCHHGSTEDKCFSCEHCGKSYALKHSLDLHVAKLHTGVRYPCAHCGKLFRSASSLTRHDLMHTQERPFSCRECGKSFRSASELKVHARYHTGERPFKCQECGKGFVQSYYLTVHTRTHSGEKPYPCPTCDKCFKSAGTLKRHRLTHTGEKPHNCSVCEMAFSRHQLLKSHVTKLHNK</sequence>
<keyword evidence="7" id="KW-0862">Zinc</keyword>
<feature type="region of interest" description="Disordered" evidence="13">
    <location>
        <begin position="135"/>
        <end position="157"/>
    </location>
</feature>
<dbReference type="FunFam" id="3.30.160.60:FF:000478">
    <property type="entry name" value="Zinc finger protein 133"/>
    <property type="match status" value="1"/>
</dbReference>
<keyword evidence="16" id="KW-1185">Reference proteome</keyword>
<dbReference type="InterPro" id="IPR036236">
    <property type="entry name" value="Znf_C2H2_sf"/>
</dbReference>
<accession>A0A9Q0EIW0</accession>
<comment type="subcellular location">
    <subcellularLocation>
        <location evidence="2">Nucleus</location>
    </subcellularLocation>
</comment>
<dbReference type="FunFam" id="3.30.160.60:FF:000744">
    <property type="entry name" value="zinc finger E-box-binding homeobox 1"/>
    <property type="match status" value="1"/>
</dbReference>
<dbReference type="InterPro" id="IPR013087">
    <property type="entry name" value="Znf_C2H2_type"/>
</dbReference>
<dbReference type="PROSITE" id="PS50157">
    <property type="entry name" value="ZINC_FINGER_C2H2_2"/>
    <property type="match status" value="11"/>
</dbReference>
<dbReference type="AlphaFoldDB" id="A0A9Q0EIW0"/>
<dbReference type="GO" id="GO:0003700">
    <property type="term" value="F:DNA-binding transcription factor activity"/>
    <property type="evidence" value="ECO:0007669"/>
    <property type="project" value="TreeGrafter"/>
</dbReference>
<comment type="similarity">
    <text evidence="3">Belongs to the krueppel C2H2-type zinc-finger protein family.</text>
</comment>
<dbReference type="InterPro" id="IPR050589">
    <property type="entry name" value="Ikaros_C2H2-ZF"/>
</dbReference>
<comment type="caution">
    <text evidence="15">The sequence shown here is derived from an EMBL/GenBank/DDBJ whole genome shotgun (WGS) entry which is preliminary data.</text>
</comment>
<feature type="domain" description="C2H2-type" evidence="14">
    <location>
        <begin position="257"/>
        <end position="284"/>
    </location>
</feature>
<keyword evidence="4" id="KW-0479">Metal-binding</keyword>
<evidence type="ECO:0000256" key="10">
    <source>
        <dbReference type="ARBA" id="ARBA00023163"/>
    </source>
</evidence>